<dbReference type="VEuPathDB" id="AmoebaDB:NF0002930"/>
<dbReference type="GeneID" id="68115462"/>
<dbReference type="PANTHER" id="PTHR12771:SF51">
    <property type="entry name" value="LD01482P"/>
    <property type="match status" value="1"/>
</dbReference>
<dbReference type="PROSITE" id="PS51335">
    <property type="entry name" value="ELMO"/>
    <property type="match status" value="1"/>
</dbReference>
<dbReference type="RefSeq" id="XP_044558253.1">
    <property type="nucleotide sequence ID" value="XM_044712077.1"/>
</dbReference>
<dbReference type="VEuPathDB" id="AmoebaDB:NfTy_091090"/>
<dbReference type="EMBL" id="VFQX01000060">
    <property type="protein sequence ID" value="KAF0973540.1"/>
    <property type="molecule type" value="Genomic_DNA"/>
</dbReference>
<accession>A0A6A5BHP2</accession>
<dbReference type="InterPro" id="IPR050868">
    <property type="entry name" value="ELMO_domain-containing"/>
</dbReference>
<dbReference type="OMA" id="WMKWILR"/>
<protein>
    <recommendedName>
        <fullName evidence="1">ELMO domain-containing protein</fullName>
    </recommendedName>
</protein>
<dbReference type="PANTHER" id="PTHR12771">
    <property type="entry name" value="ENGULFMENT AND CELL MOTILITY"/>
    <property type="match status" value="1"/>
</dbReference>
<reference evidence="2 3" key="1">
    <citation type="journal article" date="2019" name="Sci. Rep.">
        <title>Nanopore sequencing improves the draft genome of the human pathogenic amoeba Naegleria fowleri.</title>
        <authorList>
            <person name="Liechti N."/>
            <person name="Schurch N."/>
            <person name="Bruggmann R."/>
            <person name="Wittwer M."/>
        </authorList>
    </citation>
    <scope>NUCLEOTIDE SEQUENCE [LARGE SCALE GENOMIC DNA]</scope>
    <source>
        <strain evidence="2 3">ATCC 30894</strain>
    </source>
</reference>
<proteinExistence type="predicted"/>
<dbReference type="OrthoDB" id="67155at2759"/>
<dbReference type="AlphaFoldDB" id="A0A6A5BHP2"/>
<dbReference type="VEuPathDB" id="AmoebaDB:FDP41_008244"/>
<evidence type="ECO:0000313" key="2">
    <source>
        <dbReference type="EMBL" id="KAF0973540.1"/>
    </source>
</evidence>
<sequence>MAASTTQFGTWQTSLLVYLWRICEEHKGVDTNYDITKRFEQSLATSKQLVSLLEENTNKETNVTFYYLSRKFTDVDEVYGKIRNIKKNSFMSEHSKKVCKTCLRHMINLNQSINHLDNLAQTSFELSDNTHKELLLNLWKTLKPNQTLTFIDDREELTSSDWKEIGFQGLHPKTDFRGMGLLGLLNLHRFVTLHTREARGMLEDASDPTMWYPFAISGINITGILINMIRSHEIVEVFYNLNFEQDEKTHQTTTENIFQGLYNYVFINFHEYYVKNNGTVMKFNILLQEYLRQPSVKHALKTHTNSPYSLL</sequence>
<gene>
    <name evidence="2" type="ORF">FDP41_008244</name>
</gene>
<dbReference type="Pfam" id="PF04727">
    <property type="entry name" value="ELMO_CED12"/>
    <property type="match status" value="1"/>
</dbReference>
<feature type="domain" description="ELMO" evidence="1">
    <location>
        <begin position="130"/>
        <end position="298"/>
    </location>
</feature>
<dbReference type="Proteomes" id="UP000444721">
    <property type="component" value="Unassembled WGS sequence"/>
</dbReference>
<evidence type="ECO:0000259" key="1">
    <source>
        <dbReference type="PROSITE" id="PS51335"/>
    </source>
</evidence>
<organism evidence="2 3">
    <name type="scientific">Naegleria fowleri</name>
    <name type="common">Brain eating amoeba</name>
    <dbReference type="NCBI Taxonomy" id="5763"/>
    <lineage>
        <taxon>Eukaryota</taxon>
        <taxon>Discoba</taxon>
        <taxon>Heterolobosea</taxon>
        <taxon>Tetramitia</taxon>
        <taxon>Eutetramitia</taxon>
        <taxon>Vahlkampfiidae</taxon>
        <taxon>Naegleria</taxon>
    </lineage>
</organism>
<comment type="caution">
    <text evidence="2">The sequence shown here is derived from an EMBL/GenBank/DDBJ whole genome shotgun (WGS) entry which is preliminary data.</text>
</comment>
<name>A0A6A5BHP2_NAEFO</name>
<evidence type="ECO:0000313" key="3">
    <source>
        <dbReference type="Proteomes" id="UP000444721"/>
    </source>
</evidence>
<keyword evidence="3" id="KW-1185">Reference proteome</keyword>
<dbReference type="InterPro" id="IPR006816">
    <property type="entry name" value="ELMO_dom"/>
</dbReference>